<accession>A0AAW3ZMC3</accession>
<proteinExistence type="predicted"/>
<evidence type="ECO:0000313" key="3">
    <source>
        <dbReference type="Proteomes" id="UP000613768"/>
    </source>
</evidence>
<evidence type="ECO:0000313" key="2">
    <source>
        <dbReference type="EMBL" id="MBD8527113.1"/>
    </source>
</evidence>
<dbReference type="RefSeq" id="WP_192030535.1">
    <property type="nucleotide sequence ID" value="NZ_JACYTR010000040.1"/>
</dbReference>
<evidence type="ECO:0000256" key="1">
    <source>
        <dbReference type="SAM" id="Phobius"/>
    </source>
</evidence>
<keyword evidence="1" id="KW-1133">Transmembrane helix</keyword>
<feature type="transmembrane region" description="Helical" evidence="1">
    <location>
        <begin position="51"/>
        <end position="73"/>
    </location>
</feature>
<protein>
    <submittedName>
        <fullName evidence="2">Uncharacterized protein</fullName>
    </submittedName>
</protein>
<keyword evidence="1" id="KW-0812">Transmembrane</keyword>
<dbReference type="AlphaFoldDB" id="A0AAW3ZMC3"/>
<reference evidence="2 3" key="1">
    <citation type="submission" date="2020-09" db="EMBL/GenBank/DDBJ databases">
        <title>Pseudoxanthomonas sp. CAU 1598 isolated from sand of Yaerae Beach.</title>
        <authorList>
            <person name="Kim W."/>
        </authorList>
    </citation>
    <scope>NUCLEOTIDE SEQUENCE [LARGE SCALE GENOMIC DNA]</scope>
    <source>
        <strain evidence="2 3">CAU 1598</strain>
    </source>
</reference>
<sequence length="422" mass="46333">MNSVSSAPPAGRRKHVPPTSPAALLNAFGYAFGGAAVAAILTITLMRLFGYIIPLVGVIIEFVAWAAIIKYALEVLHASGLGKDHAPDVLSHVDAGVHTRHVLVQILVLLAIVVAIILFPSAVHGVIIGAALILPGLVFSLTVAQNLIAALNPLNWGVIVARLGLGYPMLAIGWGALLYYQLLGFDLFEALPRWLALSGFYLLNHYLLIVLFRWQGMFLAYHADQLGFDQTQAERPVLQRQREQSAIASEIREANELGDPRLRADRLHEAIRRGASIEVNLAYRKALRECGDREALLKHAQVHASELIELEHVRPAIALVQEAMQDDARFCLPDARQLNRLLDVLERQAQWRSAASLALNYRHTYPKRIDGLALAERAAGILAERLGDPETARELIAAALPQAAGFPIEEALRKRWNDLGGR</sequence>
<feature type="transmembrane region" description="Helical" evidence="1">
    <location>
        <begin position="163"/>
        <end position="182"/>
    </location>
</feature>
<feature type="transmembrane region" description="Helical" evidence="1">
    <location>
        <begin position="194"/>
        <end position="212"/>
    </location>
</feature>
<keyword evidence="3" id="KW-1185">Reference proteome</keyword>
<feature type="transmembrane region" description="Helical" evidence="1">
    <location>
        <begin position="102"/>
        <end position="120"/>
    </location>
</feature>
<gene>
    <name evidence="2" type="ORF">IFO71_15330</name>
</gene>
<dbReference type="EMBL" id="JACYTR010000040">
    <property type="protein sequence ID" value="MBD8527113.1"/>
    <property type="molecule type" value="Genomic_DNA"/>
</dbReference>
<feature type="transmembrane region" description="Helical" evidence="1">
    <location>
        <begin position="126"/>
        <end position="151"/>
    </location>
</feature>
<comment type="caution">
    <text evidence="2">The sequence shown here is derived from an EMBL/GenBank/DDBJ whole genome shotgun (WGS) entry which is preliminary data.</text>
</comment>
<keyword evidence="1" id="KW-0472">Membrane</keyword>
<feature type="transmembrane region" description="Helical" evidence="1">
    <location>
        <begin position="22"/>
        <end position="45"/>
    </location>
</feature>
<organism evidence="2 3">
    <name type="scientific">Pseudomarimonas arenosa</name>
    <dbReference type="NCBI Taxonomy" id="2774145"/>
    <lineage>
        <taxon>Bacteria</taxon>
        <taxon>Pseudomonadati</taxon>
        <taxon>Pseudomonadota</taxon>
        <taxon>Gammaproteobacteria</taxon>
        <taxon>Lysobacterales</taxon>
        <taxon>Lysobacteraceae</taxon>
        <taxon>Pseudomarimonas</taxon>
    </lineage>
</organism>
<name>A0AAW3ZMC3_9GAMM</name>
<dbReference type="Proteomes" id="UP000613768">
    <property type="component" value="Unassembled WGS sequence"/>
</dbReference>